<reference evidence="1 3" key="1">
    <citation type="submission" date="2023-07" db="EMBL/GenBank/DDBJ databases">
        <title>Sorghum-associated microbial communities from plants grown in Nebraska, USA.</title>
        <authorList>
            <person name="Schachtman D."/>
        </authorList>
    </citation>
    <scope>NUCLEOTIDE SEQUENCE</scope>
    <source>
        <strain evidence="1">DS1006</strain>
        <strain evidence="2 3">DS1016</strain>
    </source>
</reference>
<evidence type="ECO:0000313" key="4">
    <source>
        <dbReference type="Proteomes" id="UP001242995"/>
    </source>
</evidence>
<dbReference type="EMBL" id="JAUSRG010000011">
    <property type="protein sequence ID" value="MDP9906334.1"/>
    <property type="molecule type" value="Genomic_DNA"/>
</dbReference>
<evidence type="ECO:0000313" key="3">
    <source>
        <dbReference type="Proteomes" id="UP001230951"/>
    </source>
</evidence>
<dbReference type="AlphaFoldDB" id="A0AAW8DHZ5"/>
<dbReference type="Pfam" id="PF13561">
    <property type="entry name" value="adh_short_C2"/>
    <property type="match status" value="1"/>
</dbReference>
<dbReference type="InterPro" id="IPR002347">
    <property type="entry name" value="SDR_fam"/>
</dbReference>
<evidence type="ECO:0000313" key="1">
    <source>
        <dbReference type="EMBL" id="MDP9906334.1"/>
    </source>
</evidence>
<organism evidence="1 4">
    <name type="scientific">Arthrobacter bambusae</name>
    <dbReference type="NCBI Taxonomy" id="1338426"/>
    <lineage>
        <taxon>Bacteria</taxon>
        <taxon>Bacillati</taxon>
        <taxon>Actinomycetota</taxon>
        <taxon>Actinomycetes</taxon>
        <taxon>Micrococcales</taxon>
        <taxon>Micrococcaceae</taxon>
        <taxon>Arthrobacter</taxon>
    </lineage>
</organism>
<dbReference type="InterPro" id="IPR036291">
    <property type="entry name" value="NAD(P)-bd_dom_sf"/>
</dbReference>
<comment type="caution">
    <text evidence="1">The sequence shown here is derived from an EMBL/GenBank/DDBJ whole genome shotgun (WGS) entry which is preliminary data.</text>
</comment>
<name>A0AAW8DHZ5_9MICC</name>
<dbReference type="Proteomes" id="UP001242995">
    <property type="component" value="Unassembled WGS sequence"/>
</dbReference>
<sequence>MGGTLTEERKSEMSQGIMMGRVGTREEVAALMSFLLGADAGYITAATYDINGGLQVS</sequence>
<dbReference type="Gene3D" id="3.40.50.720">
    <property type="entry name" value="NAD(P)-binding Rossmann-like Domain"/>
    <property type="match status" value="1"/>
</dbReference>
<dbReference type="SUPFAM" id="SSF51735">
    <property type="entry name" value="NAD(P)-binding Rossmann-fold domains"/>
    <property type="match status" value="1"/>
</dbReference>
<gene>
    <name evidence="1" type="ORF">J2S90_003318</name>
    <name evidence="2" type="ORF">J2S93_001993</name>
</gene>
<protein>
    <submittedName>
        <fullName evidence="1">NAD(P)-dependent dehydrogenase (Short-subunit alcohol dehydrogenase family)</fullName>
    </submittedName>
</protein>
<proteinExistence type="predicted"/>
<keyword evidence="3" id="KW-1185">Reference proteome</keyword>
<evidence type="ECO:0000313" key="2">
    <source>
        <dbReference type="EMBL" id="MDQ0180571.1"/>
    </source>
</evidence>
<dbReference type="Proteomes" id="UP001230951">
    <property type="component" value="Unassembled WGS sequence"/>
</dbReference>
<accession>A0AAW8DHZ5</accession>
<dbReference type="EMBL" id="JAUSTF010000003">
    <property type="protein sequence ID" value="MDQ0180571.1"/>
    <property type="molecule type" value="Genomic_DNA"/>
</dbReference>